<dbReference type="EMBL" id="BMQA01000001">
    <property type="protein sequence ID" value="GGI94274.1"/>
    <property type="molecule type" value="Genomic_DNA"/>
</dbReference>
<comment type="caution">
    <text evidence="2">The sequence shown here is derived from an EMBL/GenBank/DDBJ whole genome shotgun (WGS) entry which is preliminary data.</text>
</comment>
<evidence type="ECO:0000313" key="3">
    <source>
        <dbReference type="Proteomes" id="UP000657574"/>
    </source>
</evidence>
<feature type="region of interest" description="Disordered" evidence="1">
    <location>
        <begin position="98"/>
        <end position="150"/>
    </location>
</feature>
<evidence type="ECO:0008006" key="4">
    <source>
        <dbReference type="Google" id="ProtNLM"/>
    </source>
</evidence>
<dbReference type="Gene3D" id="3.40.109.10">
    <property type="entry name" value="NADH Oxidase"/>
    <property type="match status" value="1"/>
</dbReference>
<keyword evidence="3" id="KW-1185">Reference proteome</keyword>
<dbReference type="AlphaFoldDB" id="A0A917JZL9"/>
<protein>
    <recommendedName>
        <fullName evidence="4">Nitroreductase domain-containing protein</fullName>
    </recommendedName>
</protein>
<proteinExistence type="predicted"/>
<evidence type="ECO:0000313" key="2">
    <source>
        <dbReference type="EMBL" id="GGI94274.1"/>
    </source>
</evidence>
<dbReference type="InterPro" id="IPR000415">
    <property type="entry name" value="Nitroreductase-like"/>
</dbReference>
<dbReference type="Proteomes" id="UP000657574">
    <property type="component" value="Unassembled WGS sequence"/>
</dbReference>
<reference evidence="2" key="2">
    <citation type="submission" date="2020-09" db="EMBL/GenBank/DDBJ databases">
        <authorList>
            <person name="Sun Q."/>
            <person name="Ohkuma M."/>
        </authorList>
    </citation>
    <scope>NUCLEOTIDE SEQUENCE</scope>
    <source>
        <strain evidence="2">JCM 3086</strain>
    </source>
</reference>
<name>A0A917JZL9_9ACTN</name>
<dbReference type="GO" id="GO:0016491">
    <property type="term" value="F:oxidoreductase activity"/>
    <property type="evidence" value="ECO:0007669"/>
    <property type="project" value="InterPro"/>
</dbReference>
<accession>A0A917JZL9</accession>
<gene>
    <name evidence="2" type="ORF">GCM10010121_000820</name>
</gene>
<evidence type="ECO:0000256" key="1">
    <source>
        <dbReference type="SAM" id="MobiDB-lite"/>
    </source>
</evidence>
<organism evidence="2 3">
    <name type="scientific">Streptomyces brasiliensis</name>
    <dbReference type="NCBI Taxonomy" id="1954"/>
    <lineage>
        <taxon>Bacteria</taxon>
        <taxon>Bacillati</taxon>
        <taxon>Actinomycetota</taxon>
        <taxon>Actinomycetes</taxon>
        <taxon>Kitasatosporales</taxon>
        <taxon>Streptomycetaceae</taxon>
        <taxon>Streptomyces</taxon>
    </lineage>
</organism>
<sequence>MPNEKGDPVPIPVLDGTALETLLTAAVAAPSIHNTQPWRFRLDPRHQVLKVHGTAERSLPLADPEGRARHLSVGAALFNLRVVATHWDRQPRVRLLPAPAEPDLPATVHLTGSPDPDHCRRGDTRTCTRPSRDATPAACRSPADPCRRRS</sequence>
<dbReference type="SUPFAM" id="SSF55469">
    <property type="entry name" value="FMN-dependent nitroreductase-like"/>
    <property type="match status" value="1"/>
</dbReference>
<feature type="compositionally biased region" description="Basic and acidic residues" evidence="1">
    <location>
        <begin position="115"/>
        <end position="132"/>
    </location>
</feature>
<reference evidence="2" key="1">
    <citation type="journal article" date="2014" name="Int. J. Syst. Evol. Microbiol.">
        <title>Complete genome sequence of Corynebacterium casei LMG S-19264T (=DSM 44701T), isolated from a smear-ripened cheese.</title>
        <authorList>
            <consortium name="US DOE Joint Genome Institute (JGI-PGF)"/>
            <person name="Walter F."/>
            <person name="Albersmeier A."/>
            <person name="Kalinowski J."/>
            <person name="Ruckert C."/>
        </authorList>
    </citation>
    <scope>NUCLEOTIDE SEQUENCE</scope>
    <source>
        <strain evidence="2">JCM 3086</strain>
    </source>
</reference>